<evidence type="ECO:0000256" key="6">
    <source>
        <dbReference type="ARBA" id="ARBA00023242"/>
    </source>
</evidence>
<keyword evidence="6" id="KW-0539">Nucleus</keyword>
<dbReference type="InterPro" id="IPR036915">
    <property type="entry name" value="Cyclin-like_sf"/>
</dbReference>
<evidence type="ECO:0000256" key="1">
    <source>
        <dbReference type="ARBA" id="ARBA00004123"/>
    </source>
</evidence>
<evidence type="ECO:0000256" key="8">
    <source>
        <dbReference type="SAM" id="MobiDB-lite"/>
    </source>
</evidence>
<dbReference type="OrthoDB" id="844594at2759"/>
<dbReference type="FunCoup" id="A0A6J2Y006">
    <property type="interactions" value="1869"/>
</dbReference>
<organism evidence="11 12">
    <name type="scientific">Sitophilus oryzae</name>
    <name type="common">Rice weevil</name>
    <name type="synonym">Curculio oryzae</name>
    <dbReference type="NCBI Taxonomy" id="7048"/>
    <lineage>
        <taxon>Eukaryota</taxon>
        <taxon>Metazoa</taxon>
        <taxon>Ecdysozoa</taxon>
        <taxon>Arthropoda</taxon>
        <taxon>Hexapoda</taxon>
        <taxon>Insecta</taxon>
        <taxon>Pterygota</taxon>
        <taxon>Neoptera</taxon>
        <taxon>Endopterygota</taxon>
        <taxon>Coleoptera</taxon>
        <taxon>Polyphaga</taxon>
        <taxon>Cucujiformia</taxon>
        <taxon>Curculionidae</taxon>
        <taxon>Dryophthorinae</taxon>
        <taxon>Sitophilus</taxon>
    </lineage>
</organism>
<keyword evidence="7" id="KW-0131">Cell cycle</keyword>
<comment type="similarity">
    <text evidence="2">Belongs to the retinoblastoma protein (RB) family.</text>
</comment>
<dbReference type="PANTHER" id="PTHR13742">
    <property type="entry name" value="RETINOBLASTOMA-ASSOCIATED PROTEIN RB -RELATED"/>
    <property type="match status" value="1"/>
</dbReference>
<dbReference type="Gene3D" id="1.10.472.140">
    <property type="match status" value="1"/>
</dbReference>
<dbReference type="GO" id="GO:0005667">
    <property type="term" value="C:transcription regulator complex"/>
    <property type="evidence" value="ECO:0007669"/>
    <property type="project" value="TreeGrafter"/>
</dbReference>
<dbReference type="Pfam" id="PF01857">
    <property type="entry name" value="RB_B"/>
    <property type="match status" value="1"/>
</dbReference>
<feature type="region of interest" description="Disordered" evidence="8">
    <location>
        <begin position="346"/>
        <end position="388"/>
    </location>
</feature>
<evidence type="ECO:0000256" key="2">
    <source>
        <dbReference type="ARBA" id="ARBA00009475"/>
    </source>
</evidence>
<proteinExistence type="inferred from homology"/>
<dbReference type="InterPro" id="IPR024599">
    <property type="entry name" value="RB_N"/>
</dbReference>
<keyword evidence="11" id="KW-1185">Reference proteome</keyword>
<dbReference type="SMART" id="SM01367">
    <property type="entry name" value="DUF3452"/>
    <property type="match status" value="1"/>
</dbReference>
<reference evidence="12" key="1">
    <citation type="submission" date="2025-08" db="UniProtKB">
        <authorList>
            <consortium name="RefSeq"/>
        </authorList>
    </citation>
    <scope>IDENTIFICATION</scope>
    <source>
        <tissue evidence="12">Gonads</tissue>
    </source>
</reference>
<dbReference type="CDD" id="cd00043">
    <property type="entry name" value="CYCLIN_SF"/>
    <property type="match status" value="1"/>
</dbReference>
<dbReference type="Proteomes" id="UP000504635">
    <property type="component" value="Unplaced"/>
</dbReference>
<dbReference type="GO" id="GO:2000134">
    <property type="term" value="P:negative regulation of G1/S transition of mitotic cell cycle"/>
    <property type="evidence" value="ECO:0007669"/>
    <property type="project" value="TreeGrafter"/>
</dbReference>
<name>A0A6J2Y006_SITOR</name>
<dbReference type="InterPro" id="IPR028309">
    <property type="entry name" value="RB_fam"/>
</dbReference>
<keyword evidence="3" id="KW-0678">Repressor</keyword>
<evidence type="ECO:0000259" key="10">
    <source>
        <dbReference type="SMART" id="SM01368"/>
    </source>
</evidence>
<evidence type="ECO:0000256" key="4">
    <source>
        <dbReference type="ARBA" id="ARBA00023015"/>
    </source>
</evidence>
<accession>A0A6J2Y006</accession>
<dbReference type="GO" id="GO:0005634">
    <property type="term" value="C:nucleus"/>
    <property type="evidence" value="ECO:0007669"/>
    <property type="project" value="UniProtKB-SubCell"/>
</dbReference>
<dbReference type="GO" id="GO:0030154">
    <property type="term" value="P:cell differentiation"/>
    <property type="evidence" value="ECO:0007669"/>
    <property type="project" value="TreeGrafter"/>
</dbReference>
<dbReference type="RefSeq" id="XP_030757073.1">
    <property type="nucleotide sequence ID" value="XM_030901213.1"/>
</dbReference>
<gene>
    <name evidence="12" type="primary">LOC115882945</name>
</gene>
<dbReference type="GO" id="GO:0000785">
    <property type="term" value="C:chromatin"/>
    <property type="evidence" value="ECO:0007669"/>
    <property type="project" value="TreeGrafter"/>
</dbReference>
<dbReference type="GO" id="GO:0006357">
    <property type="term" value="P:regulation of transcription by RNA polymerase II"/>
    <property type="evidence" value="ECO:0007669"/>
    <property type="project" value="InterPro"/>
</dbReference>
<evidence type="ECO:0000256" key="7">
    <source>
        <dbReference type="ARBA" id="ARBA00023306"/>
    </source>
</evidence>
<feature type="region of interest" description="Disordered" evidence="8">
    <location>
        <begin position="656"/>
        <end position="675"/>
    </location>
</feature>
<keyword evidence="4" id="KW-0805">Transcription regulation</keyword>
<feature type="domain" description="Retinoblastoma-associated protein A-box" evidence="10">
    <location>
        <begin position="383"/>
        <end position="568"/>
    </location>
</feature>
<evidence type="ECO:0000259" key="9">
    <source>
        <dbReference type="SMART" id="SM01367"/>
    </source>
</evidence>
<feature type="domain" description="Retinoblastoma-associated protein N-terminal" evidence="9">
    <location>
        <begin position="64"/>
        <end position="211"/>
    </location>
</feature>
<dbReference type="Pfam" id="PF11934">
    <property type="entry name" value="DUF3452"/>
    <property type="match status" value="1"/>
</dbReference>
<dbReference type="KEGG" id="soy:115882945"/>
<dbReference type="PANTHER" id="PTHR13742:SF17">
    <property type="entry name" value="RE32990P-RELATED"/>
    <property type="match status" value="1"/>
</dbReference>
<dbReference type="InterPro" id="IPR002719">
    <property type="entry name" value="RB_B"/>
</dbReference>
<protein>
    <submittedName>
        <fullName evidence="12">Retinoblastoma-like protein 1</fullName>
    </submittedName>
</protein>
<dbReference type="InterPro" id="IPR002720">
    <property type="entry name" value="RB_A"/>
</dbReference>
<dbReference type="Gene3D" id="1.10.472.10">
    <property type="entry name" value="Cyclin-like"/>
    <property type="match status" value="2"/>
</dbReference>
<dbReference type="SUPFAM" id="SSF47954">
    <property type="entry name" value="Cyclin-like"/>
    <property type="match status" value="2"/>
</dbReference>
<evidence type="ECO:0000256" key="3">
    <source>
        <dbReference type="ARBA" id="ARBA00022491"/>
    </source>
</evidence>
<keyword evidence="5" id="KW-0804">Transcription</keyword>
<dbReference type="InParanoid" id="A0A6J2Y006"/>
<comment type="subcellular location">
    <subcellularLocation>
        <location evidence="1">Nucleus</location>
    </subcellularLocation>
</comment>
<dbReference type="AlphaFoldDB" id="A0A6J2Y006"/>
<sequence length="926" mass="106075">MVLSESRDDELYKIHVDLCAKLNLDSNIVSTSWETFESIKKKCILEGDKLQWLGCSIYVASREVETPTVDTSGVVKGMGINLTTLLRYSNLSFSQFFTNITRWAEMAQLPDDFRNKVSNLRSKFSIAYNTFKKFHKLFTEIFVSPVPNSIDMEASKHRNRKNRSIPCTSFKIFEFIWNLYITLKAEEPSCSTELIKSHHLLYCCIDLAFKNIVASERRDLLNTAVTEELLTHSIDNRALSEVPCLIKHFCNDSVMKDALHMKVYTFKQLVNKSIDNGMLLADDGDFTGIFDQENFDQNFRNVTKTYETYLLSQGDFDERIFLAEHKRLISEKELISTFSMKNLPRCDSGEASIPESPRNSSGPVTPGTPLTGRKYLGPRESNTDISSTDKVPKLQALITDRSPAPSENLTRLFESFEKNPAEKIESVISRIRDKFVEGYLTVHVSKEDAQSKFDFAVTLFYKYIELIINRERNISADIAMVIEKDIFYECTLAGCLEMVLYCHNFAKPFPWILKVLKIEAIQFVKIIELIVRCKDNLFRDLIKHLNRIEETVIESLAWASDSPIWQAIEKSGQPIPKFEDIALPGQLLYNDISNDQEPLSPGVVSATDCFQSPMNQIAKNLFPSGGQSILQKPTHFFLPGRDGNVKVIQLVDTEKKPIDQNSSPEARPDPQAASLPRRTGSIAIIFRKFYNLASMRMELLYSKLRFTDFDLKRKMWTIFEDSIRHTDLIKDRHLDQLLMCAIYVISKACNVNRIPNLFSLIMKHYRDQPQASSAVYRDVLIEKETNNDPHIEKRGDLINFYNTVYVNVMQEYAIRFQPNNANNNIILSPLPASRKHLNSPNMQVLGNVFVRPLDIVTPPASTSFSYNFSRSPSKDLQIINRAINNNGVQGKRLLTDDDNETTPSNKRISNRKIQSLVEDRLRQNTE</sequence>
<evidence type="ECO:0000313" key="12">
    <source>
        <dbReference type="RefSeq" id="XP_030757073.1"/>
    </source>
</evidence>
<dbReference type="Pfam" id="PF01858">
    <property type="entry name" value="RB_A"/>
    <property type="match status" value="1"/>
</dbReference>
<evidence type="ECO:0000256" key="5">
    <source>
        <dbReference type="ARBA" id="ARBA00023163"/>
    </source>
</evidence>
<dbReference type="GeneID" id="115882945"/>
<evidence type="ECO:0000313" key="11">
    <source>
        <dbReference type="Proteomes" id="UP000504635"/>
    </source>
</evidence>
<dbReference type="SMART" id="SM01368">
    <property type="entry name" value="RB_A"/>
    <property type="match status" value="1"/>
</dbReference>
<dbReference type="GO" id="GO:0000977">
    <property type="term" value="F:RNA polymerase II transcription regulatory region sequence-specific DNA binding"/>
    <property type="evidence" value="ECO:0007669"/>
    <property type="project" value="TreeGrafter"/>
</dbReference>